<evidence type="ECO:0000313" key="6">
    <source>
        <dbReference type="EMBL" id="ARN55727.1"/>
    </source>
</evidence>
<evidence type="ECO:0000256" key="3">
    <source>
        <dbReference type="ARBA" id="ARBA00023082"/>
    </source>
</evidence>
<reference evidence="7" key="1">
    <citation type="submission" date="2017-04" db="EMBL/GenBank/DDBJ databases">
        <title>Comparative genomics and description of representatives of a novel lineage of planctomycetes thriving in anoxic sediments.</title>
        <authorList>
            <person name="Spring S."/>
            <person name="Bunk B."/>
            <person name="Sproer C."/>
        </authorList>
    </citation>
    <scope>NUCLEOTIDE SEQUENCE [LARGE SCALE GENOMIC DNA]</scope>
    <source>
        <strain evidence="7">ST-PulAB-D4</strain>
    </source>
</reference>
<dbReference type="GO" id="GO:0016987">
    <property type="term" value="F:sigma factor activity"/>
    <property type="evidence" value="ECO:0007669"/>
    <property type="project" value="UniProtKB-KW"/>
</dbReference>
<evidence type="ECO:0000259" key="5">
    <source>
        <dbReference type="Pfam" id="PF04542"/>
    </source>
</evidence>
<dbReference type="PANTHER" id="PTHR43133:SF51">
    <property type="entry name" value="RNA POLYMERASE SIGMA FACTOR"/>
    <property type="match status" value="1"/>
</dbReference>
<dbReference type="EMBL" id="CP021023">
    <property type="protein sequence ID" value="ARN55727.1"/>
    <property type="molecule type" value="Genomic_DNA"/>
</dbReference>
<feature type="domain" description="RNA polymerase sigma-70 region 2" evidence="5">
    <location>
        <begin position="22"/>
        <end position="87"/>
    </location>
</feature>
<dbReference type="InterPro" id="IPR014284">
    <property type="entry name" value="RNA_pol_sigma-70_dom"/>
</dbReference>
<dbReference type="InterPro" id="IPR013324">
    <property type="entry name" value="RNA_pol_sigma_r3/r4-like"/>
</dbReference>
<dbReference type="SUPFAM" id="SSF88659">
    <property type="entry name" value="Sigma3 and sigma4 domains of RNA polymerase sigma factors"/>
    <property type="match status" value="1"/>
</dbReference>
<dbReference type="Gene3D" id="1.10.1740.10">
    <property type="match status" value="1"/>
</dbReference>
<dbReference type="GO" id="GO:0006352">
    <property type="term" value="P:DNA-templated transcription initiation"/>
    <property type="evidence" value="ECO:0007669"/>
    <property type="project" value="InterPro"/>
</dbReference>
<dbReference type="RefSeq" id="WP_161491540.1">
    <property type="nucleotide sequence ID" value="NZ_CP021023.1"/>
</dbReference>
<dbReference type="InterPro" id="IPR039425">
    <property type="entry name" value="RNA_pol_sigma-70-like"/>
</dbReference>
<dbReference type="InterPro" id="IPR007627">
    <property type="entry name" value="RNA_pol_sigma70_r2"/>
</dbReference>
<dbReference type="SUPFAM" id="SSF88946">
    <property type="entry name" value="Sigma2 domain of RNA polymerase sigma factors"/>
    <property type="match status" value="1"/>
</dbReference>
<name>A0A1W6LIW4_9BACT</name>
<organism evidence="6 7">
    <name type="scientific">Sedimentisphaera salicampi</name>
    <dbReference type="NCBI Taxonomy" id="1941349"/>
    <lineage>
        <taxon>Bacteria</taxon>
        <taxon>Pseudomonadati</taxon>
        <taxon>Planctomycetota</taxon>
        <taxon>Phycisphaerae</taxon>
        <taxon>Sedimentisphaerales</taxon>
        <taxon>Sedimentisphaeraceae</taxon>
        <taxon>Sedimentisphaera</taxon>
    </lineage>
</organism>
<sequence>MKAEIQKNTDLHTGEKFTDLLTGNQRQIHAYIISLVGNFNDSEDILQETTKEMWQKFEDYKLGTNFLAWGKKIAYYKVLEYRNRNKRKKFVFDDYILQQISKESVSELKDANSYTMFLEDCLKKLRDADLNLVKSLYVEQKTVKDLCASLNRSHQSIYRSLGRILNLLRQCILRASMRAGNE</sequence>
<gene>
    <name evidence="6" type="ORF">STSP1_00091</name>
</gene>
<proteinExistence type="inferred from homology"/>
<dbReference type="OrthoDB" id="6383365at2"/>
<dbReference type="InterPro" id="IPR014331">
    <property type="entry name" value="RNA_pol_sigma70_ECF_RHOBA"/>
</dbReference>
<dbReference type="NCBIfam" id="TIGR02989">
    <property type="entry name" value="Sig-70_gvs1"/>
    <property type="match status" value="1"/>
</dbReference>
<dbReference type="PANTHER" id="PTHR43133">
    <property type="entry name" value="RNA POLYMERASE ECF-TYPE SIGMA FACTO"/>
    <property type="match status" value="1"/>
</dbReference>
<dbReference type="Pfam" id="PF04542">
    <property type="entry name" value="Sigma70_r2"/>
    <property type="match status" value="1"/>
</dbReference>
<dbReference type="KEGG" id="pbp:STSP1_00091"/>
<keyword evidence="4" id="KW-0804">Transcription</keyword>
<dbReference type="STRING" id="1941349.STSP1_00091"/>
<keyword evidence="3" id="KW-0731">Sigma factor</keyword>
<dbReference type="InterPro" id="IPR013325">
    <property type="entry name" value="RNA_pol_sigma_r2"/>
</dbReference>
<keyword evidence="2" id="KW-0805">Transcription regulation</keyword>
<dbReference type="Proteomes" id="UP000193334">
    <property type="component" value="Chromosome"/>
</dbReference>
<evidence type="ECO:0000313" key="7">
    <source>
        <dbReference type="Proteomes" id="UP000193334"/>
    </source>
</evidence>
<evidence type="ECO:0000256" key="2">
    <source>
        <dbReference type="ARBA" id="ARBA00023015"/>
    </source>
</evidence>
<keyword evidence="7" id="KW-1185">Reference proteome</keyword>
<accession>A0A1W6LIW4</accession>
<evidence type="ECO:0000256" key="1">
    <source>
        <dbReference type="ARBA" id="ARBA00010641"/>
    </source>
</evidence>
<evidence type="ECO:0000256" key="4">
    <source>
        <dbReference type="ARBA" id="ARBA00023163"/>
    </source>
</evidence>
<comment type="similarity">
    <text evidence="1">Belongs to the sigma-70 factor family. ECF subfamily.</text>
</comment>
<dbReference type="NCBIfam" id="TIGR02937">
    <property type="entry name" value="sigma70-ECF"/>
    <property type="match status" value="1"/>
</dbReference>
<dbReference type="AlphaFoldDB" id="A0A1W6LIW4"/>
<protein>
    <submittedName>
        <fullName evidence="6">RNA polymerase sigma factor</fullName>
    </submittedName>
</protein>